<dbReference type="Proteomes" id="UP000321947">
    <property type="component" value="Unassembled WGS sequence"/>
</dbReference>
<evidence type="ECO:0000313" key="4">
    <source>
        <dbReference type="Proteomes" id="UP000321947"/>
    </source>
</evidence>
<name>A0A5D3BX01_CUCMM</name>
<protein>
    <submittedName>
        <fullName evidence="2">Uncharacterized protein</fullName>
    </submittedName>
</protein>
<sequence length="88" mass="10340">MNELKTQTQELKTQLQEIREPNEILMGLTEQNAVWNDVQFRSALRYLHGTICNIIPIPEVPTKISRPLMRYNPEVRRARNCSQPPRQP</sequence>
<dbReference type="AlphaFoldDB" id="A0A5D3BX01"/>
<evidence type="ECO:0000313" key="3">
    <source>
        <dbReference type="Proteomes" id="UP000321393"/>
    </source>
</evidence>
<comment type="caution">
    <text evidence="2">The sequence shown here is derived from an EMBL/GenBank/DDBJ whole genome shotgun (WGS) entry which is preliminary data.</text>
</comment>
<reference evidence="3 4" key="1">
    <citation type="submission" date="2019-08" db="EMBL/GenBank/DDBJ databases">
        <title>Draft genome sequences of two oriental melons (Cucumis melo L. var makuwa).</title>
        <authorList>
            <person name="Kwon S.-Y."/>
        </authorList>
    </citation>
    <scope>NUCLEOTIDE SEQUENCE [LARGE SCALE GENOMIC DNA]</scope>
    <source>
        <strain evidence="4">cv. Chang Bougi</strain>
        <strain evidence="3">cv. SW 3</strain>
        <tissue evidence="2">Leaf</tissue>
    </source>
</reference>
<dbReference type="EMBL" id="SSTE01016683">
    <property type="protein sequence ID" value="KAA0041296.1"/>
    <property type="molecule type" value="Genomic_DNA"/>
</dbReference>
<dbReference type="Proteomes" id="UP000321393">
    <property type="component" value="Unassembled WGS sequence"/>
</dbReference>
<evidence type="ECO:0000313" key="2">
    <source>
        <dbReference type="EMBL" id="TYK02756.1"/>
    </source>
</evidence>
<dbReference type="EMBL" id="SSTD01015369">
    <property type="protein sequence ID" value="TYK02756.1"/>
    <property type="molecule type" value="Genomic_DNA"/>
</dbReference>
<evidence type="ECO:0000313" key="1">
    <source>
        <dbReference type="EMBL" id="KAA0041296.1"/>
    </source>
</evidence>
<gene>
    <name evidence="2" type="ORF">E5676_scaffold145G00100</name>
    <name evidence="1" type="ORF">E6C27_scaffold128G002890</name>
</gene>
<accession>A0A5D3BX01</accession>
<proteinExistence type="predicted"/>
<organism evidence="2 4">
    <name type="scientific">Cucumis melo var. makuwa</name>
    <name type="common">Oriental melon</name>
    <dbReference type="NCBI Taxonomy" id="1194695"/>
    <lineage>
        <taxon>Eukaryota</taxon>
        <taxon>Viridiplantae</taxon>
        <taxon>Streptophyta</taxon>
        <taxon>Embryophyta</taxon>
        <taxon>Tracheophyta</taxon>
        <taxon>Spermatophyta</taxon>
        <taxon>Magnoliopsida</taxon>
        <taxon>eudicotyledons</taxon>
        <taxon>Gunneridae</taxon>
        <taxon>Pentapetalae</taxon>
        <taxon>rosids</taxon>
        <taxon>fabids</taxon>
        <taxon>Cucurbitales</taxon>
        <taxon>Cucurbitaceae</taxon>
        <taxon>Benincaseae</taxon>
        <taxon>Cucumis</taxon>
    </lineage>
</organism>